<evidence type="ECO:0000313" key="1">
    <source>
        <dbReference type="EMBL" id="KAF5353991.1"/>
    </source>
</evidence>
<protein>
    <submittedName>
        <fullName evidence="1">Uncharacterized protein</fullName>
    </submittedName>
</protein>
<dbReference type="EMBL" id="JAACJO010000009">
    <property type="protein sequence ID" value="KAF5353991.1"/>
    <property type="molecule type" value="Genomic_DNA"/>
</dbReference>
<gene>
    <name evidence="1" type="ORF">D9756_007075</name>
</gene>
<organism evidence="1 2">
    <name type="scientific">Leucocoprinus leucothites</name>
    <dbReference type="NCBI Taxonomy" id="201217"/>
    <lineage>
        <taxon>Eukaryota</taxon>
        <taxon>Fungi</taxon>
        <taxon>Dikarya</taxon>
        <taxon>Basidiomycota</taxon>
        <taxon>Agaricomycotina</taxon>
        <taxon>Agaricomycetes</taxon>
        <taxon>Agaricomycetidae</taxon>
        <taxon>Agaricales</taxon>
        <taxon>Agaricineae</taxon>
        <taxon>Agaricaceae</taxon>
        <taxon>Leucocoprinus</taxon>
    </lineage>
</organism>
<dbReference type="AlphaFoldDB" id="A0A8H5D5J0"/>
<evidence type="ECO:0000313" key="2">
    <source>
        <dbReference type="Proteomes" id="UP000559027"/>
    </source>
</evidence>
<accession>A0A8H5D5J0</accession>
<name>A0A8H5D5J0_9AGAR</name>
<dbReference type="Proteomes" id="UP000559027">
    <property type="component" value="Unassembled WGS sequence"/>
</dbReference>
<proteinExistence type="predicted"/>
<comment type="caution">
    <text evidence="1">The sequence shown here is derived from an EMBL/GenBank/DDBJ whole genome shotgun (WGS) entry which is preliminary data.</text>
</comment>
<keyword evidence="2" id="KW-1185">Reference proteome</keyword>
<reference evidence="1 2" key="1">
    <citation type="journal article" date="2020" name="ISME J.">
        <title>Uncovering the hidden diversity of litter-decomposition mechanisms in mushroom-forming fungi.</title>
        <authorList>
            <person name="Floudas D."/>
            <person name="Bentzer J."/>
            <person name="Ahren D."/>
            <person name="Johansson T."/>
            <person name="Persson P."/>
            <person name="Tunlid A."/>
        </authorList>
    </citation>
    <scope>NUCLEOTIDE SEQUENCE [LARGE SCALE GENOMIC DNA]</scope>
    <source>
        <strain evidence="1 2">CBS 146.42</strain>
    </source>
</reference>
<sequence>MQGLYNPKLPANLWESAFYIALWRSNAQPYTFYFCRSMWPGKESGTQWQLGGAGYPYKKEMSPVNLVNTPGLLGLFCLNWRYKDWDGDSYQKWFKLFDAAIANSQRVERDEWLGIVLRRMLDRYHALILLRPKPRSEYEDLEEEIEDFVRVQMQRAPPRSGRQVTVYTNFFRKI</sequence>